<evidence type="ECO:0000313" key="2">
    <source>
        <dbReference type="Proteomes" id="UP000076532"/>
    </source>
</evidence>
<sequence length="105" mass="11734">MAWSGLISSRGRPDLNLNCGEITWFGWVNETTRRCFKRRSPHLGVNSGILFLVTTCGLQCDSEKLYSQEPGRNTASLGEDIALLSETRDTVKGLTMNRSKRISVQ</sequence>
<dbReference type="Proteomes" id="UP000076532">
    <property type="component" value="Unassembled WGS sequence"/>
</dbReference>
<protein>
    <submittedName>
        <fullName evidence="1">Uncharacterized protein</fullName>
    </submittedName>
</protein>
<dbReference type="EMBL" id="KV417491">
    <property type="protein sequence ID" value="KZP31049.1"/>
    <property type="molecule type" value="Genomic_DNA"/>
</dbReference>
<gene>
    <name evidence="1" type="ORF">FIBSPDRAFT_883745</name>
</gene>
<accession>A0A166TW73</accession>
<dbReference type="AlphaFoldDB" id="A0A166TW73"/>
<proteinExistence type="predicted"/>
<name>A0A166TW73_9AGAM</name>
<reference evidence="1 2" key="1">
    <citation type="journal article" date="2016" name="Mol. Biol. Evol.">
        <title>Comparative Genomics of Early-Diverging Mushroom-Forming Fungi Provides Insights into the Origins of Lignocellulose Decay Capabilities.</title>
        <authorList>
            <person name="Nagy L.G."/>
            <person name="Riley R."/>
            <person name="Tritt A."/>
            <person name="Adam C."/>
            <person name="Daum C."/>
            <person name="Floudas D."/>
            <person name="Sun H."/>
            <person name="Yadav J.S."/>
            <person name="Pangilinan J."/>
            <person name="Larsson K.H."/>
            <person name="Matsuura K."/>
            <person name="Barry K."/>
            <person name="Labutti K."/>
            <person name="Kuo R."/>
            <person name="Ohm R.A."/>
            <person name="Bhattacharya S.S."/>
            <person name="Shirouzu T."/>
            <person name="Yoshinaga Y."/>
            <person name="Martin F.M."/>
            <person name="Grigoriev I.V."/>
            <person name="Hibbett D.S."/>
        </authorList>
    </citation>
    <scope>NUCLEOTIDE SEQUENCE [LARGE SCALE GENOMIC DNA]</scope>
    <source>
        <strain evidence="1 2">CBS 109695</strain>
    </source>
</reference>
<evidence type="ECO:0000313" key="1">
    <source>
        <dbReference type="EMBL" id="KZP31049.1"/>
    </source>
</evidence>
<keyword evidence="2" id="KW-1185">Reference proteome</keyword>
<organism evidence="1 2">
    <name type="scientific">Athelia psychrophila</name>
    <dbReference type="NCBI Taxonomy" id="1759441"/>
    <lineage>
        <taxon>Eukaryota</taxon>
        <taxon>Fungi</taxon>
        <taxon>Dikarya</taxon>
        <taxon>Basidiomycota</taxon>
        <taxon>Agaricomycotina</taxon>
        <taxon>Agaricomycetes</taxon>
        <taxon>Agaricomycetidae</taxon>
        <taxon>Atheliales</taxon>
        <taxon>Atheliaceae</taxon>
        <taxon>Athelia</taxon>
    </lineage>
</organism>